<evidence type="ECO:0000313" key="6">
    <source>
        <dbReference type="Proteomes" id="UP000678393"/>
    </source>
</evidence>
<dbReference type="InterPro" id="IPR006703">
    <property type="entry name" value="G_AIG1"/>
</dbReference>
<accession>A0A8S3ZXS8</accession>
<protein>
    <recommendedName>
        <fullName evidence="4">AIG1-type G domain-containing protein</fullName>
    </recommendedName>
</protein>
<keyword evidence="3" id="KW-0342">GTP-binding</keyword>
<sequence length="230" mass="26027">MAARLEEEEKLCLMLLGKTGAGKSATGNTILGQSLFKESSNWTSETKVVSSKFARLDNFIVKVVECPGLMDTDLKSGEDQEKAVENMGKAIRMCYGGVDAFILVTKLVRFTEEDQKTLEALKSIFGEKYCDNLIVVVVGGDTFQEDMEFEGCGGKDFYTWCREQTGSFGQFYYDFNDRFLLINNREKDPDKKLKQRREIMQLANTLKKLNGKYTSTCFQEAKALQDKLIV</sequence>
<dbReference type="Pfam" id="PF04548">
    <property type="entry name" value="AIG1"/>
    <property type="match status" value="1"/>
</dbReference>
<evidence type="ECO:0000313" key="5">
    <source>
        <dbReference type="EMBL" id="CAG5132435.1"/>
    </source>
</evidence>
<keyword evidence="6" id="KW-1185">Reference proteome</keyword>
<keyword evidence="2" id="KW-0547">Nucleotide-binding</keyword>
<feature type="domain" description="AIG1-type G" evidence="4">
    <location>
        <begin position="8"/>
        <end position="222"/>
    </location>
</feature>
<evidence type="ECO:0000256" key="1">
    <source>
        <dbReference type="ARBA" id="ARBA00008535"/>
    </source>
</evidence>
<comment type="similarity">
    <text evidence="1">Belongs to the TRAFAC class TrmE-Era-EngA-EngB-Septin-like GTPase superfamily. AIG1/Toc34/Toc159-like paraseptin GTPase family. IAN subfamily.</text>
</comment>
<dbReference type="InterPro" id="IPR027417">
    <property type="entry name" value="P-loop_NTPase"/>
</dbReference>
<dbReference type="Gene3D" id="3.40.50.300">
    <property type="entry name" value="P-loop containing nucleotide triphosphate hydrolases"/>
    <property type="match status" value="1"/>
</dbReference>
<dbReference type="PROSITE" id="PS51720">
    <property type="entry name" value="G_AIG1"/>
    <property type="match status" value="1"/>
</dbReference>
<proteinExistence type="inferred from homology"/>
<dbReference type="Proteomes" id="UP000678393">
    <property type="component" value="Unassembled WGS sequence"/>
</dbReference>
<dbReference type="InterPro" id="IPR045058">
    <property type="entry name" value="GIMA/IAN/Toc"/>
</dbReference>
<gene>
    <name evidence="5" type="ORF">CUNI_LOCUS17993</name>
</gene>
<dbReference type="AlphaFoldDB" id="A0A8S3ZXS8"/>
<dbReference type="SUPFAM" id="SSF52540">
    <property type="entry name" value="P-loop containing nucleoside triphosphate hydrolases"/>
    <property type="match status" value="1"/>
</dbReference>
<evidence type="ECO:0000256" key="2">
    <source>
        <dbReference type="ARBA" id="ARBA00022741"/>
    </source>
</evidence>
<dbReference type="PANTHER" id="PTHR10903">
    <property type="entry name" value="GTPASE, IMAP FAMILY MEMBER-RELATED"/>
    <property type="match status" value="1"/>
</dbReference>
<comment type="caution">
    <text evidence="5">The sequence shown here is derived from an EMBL/GenBank/DDBJ whole genome shotgun (WGS) entry which is preliminary data.</text>
</comment>
<name>A0A8S3ZXS8_9EUPU</name>
<dbReference type="GO" id="GO:0005525">
    <property type="term" value="F:GTP binding"/>
    <property type="evidence" value="ECO:0007669"/>
    <property type="project" value="UniProtKB-KW"/>
</dbReference>
<dbReference type="PANTHER" id="PTHR10903:SF184">
    <property type="entry name" value="GTP-BINDING PROTEIN A"/>
    <property type="match status" value="1"/>
</dbReference>
<reference evidence="5" key="1">
    <citation type="submission" date="2021-04" db="EMBL/GenBank/DDBJ databases">
        <authorList>
            <consortium name="Molecular Ecology Group"/>
        </authorList>
    </citation>
    <scope>NUCLEOTIDE SEQUENCE</scope>
</reference>
<organism evidence="5 6">
    <name type="scientific">Candidula unifasciata</name>
    <dbReference type="NCBI Taxonomy" id="100452"/>
    <lineage>
        <taxon>Eukaryota</taxon>
        <taxon>Metazoa</taxon>
        <taxon>Spiralia</taxon>
        <taxon>Lophotrochozoa</taxon>
        <taxon>Mollusca</taxon>
        <taxon>Gastropoda</taxon>
        <taxon>Heterobranchia</taxon>
        <taxon>Euthyneura</taxon>
        <taxon>Panpulmonata</taxon>
        <taxon>Eupulmonata</taxon>
        <taxon>Stylommatophora</taxon>
        <taxon>Helicina</taxon>
        <taxon>Helicoidea</taxon>
        <taxon>Geomitridae</taxon>
        <taxon>Candidula</taxon>
    </lineage>
</organism>
<evidence type="ECO:0000259" key="4">
    <source>
        <dbReference type="PROSITE" id="PS51720"/>
    </source>
</evidence>
<evidence type="ECO:0000256" key="3">
    <source>
        <dbReference type="ARBA" id="ARBA00023134"/>
    </source>
</evidence>
<dbReference type="OrthoDB" id="431287at2759"/>
<dbReference type="EMBL" id="CAJHNH020005358">
    <property type="protein sequence ID" value="CAG5132435.1"/>
    <property type="molecule type" value="Genomic_DNA"/>
</dbReference>